<evidence type="ECO:0000259" key="7">
    <source>
        <dbReference type="Pfam" id="PF20684"/>
    </source>
</evidence>
<dbReference type="InterPro" id="IPR052337">
    <property type="entry name" value="SAT4-like"/>
</dbReference>
<feature type="transmembrane region" description="Helical" evidence="6">
    <location>
        <begin position="26"/>
        <end position="47"/>
    </location>
</feature>
<dbReference type="Proteomes" id="UP000701801">
    <property type="component" value="Unassembled WGS sequence"/>
</dbReference>
<dbReference type="AlphaFoldDB" id="A0A9N9Q7C9"/>
<keyword evidence="9" id="KW-1185">Reference proteome</keyword>
<comment type="caution">
    <text evidence="8">The sequence shown here is derived from an EMBL/GenBank/DDBJ whole genome shotgun (WGS) entry which is preliminary data.</text>
</comment>
<keyword evidence="2 6" id="KW-0812">Transmembrane</keyword>
<feature type="transmembrane region" description="Helical" evidence="6">
    <location>
        <begin position="194"/>
        <end position="218"/>
    </location>
</feature>
<reference evidence="8" key="1">
    <citation type="submission" date="2021-07" db="EMBL/GenBank/DDBJ databases">
        <authorList>
            <person name="Durling M."/>
        </authorList>
    </citation>
    <scope>NUCLEOTIDE SEQUENCE</scope>
</reference>
<keyword evidence="3 6" id="KW-1133">Transmembrane helix</keyword>
<comment type="similarity">
    <text evidence="5">Belongs to the SAT4 family.</text>
</comment>
<dbReference type="OrthoDB" id="10017208at2759"/>
<sequence>MSTSTHLFERRPKSVAQGDDDRSYRLMIPSIVACLIATTVLLLRLYCRRSIKQSLWWDDYLIFIAYVGFTSIFLMQILLGMTFPNKSQGTSLGLGKHVAVVQTESPNTVTTIFHTLVPAEFSYVTSILFTKHSILAFYWRMFSVRSMTIAVRIMLAITTLWLIGSGTAALLSCVPLQKLWNPAVPGTCIKSRTLYIGAAIPNVITDFVILIIPLPYVWH</sequence>
<keyword evidence="4 6" id="KW-0472">Membrane</keyword>
<gene>
    <name evidence="8" type="ORF">HYALB_00011356</name>
</gene>
<dbReference type="InterPro" id="IPR049326">
    <property type="entry name" value="Rhodopsin_dom_fungi"/>
</dbReference>
<feature type="transmembrane region" description="Helical" evidence="6">
    <location>
        <begin position="59"/>
        <end position="79"/>
    </location>
</feature>
<evidence type="ECO:0000256" key="6">
    <source>
        <dbReference type="SAM" id="Phobius"/>
    </source>
</evidence>
<dbReference type="GO" id="GO:0016020">
    <property type="term" value="C:membrane"/>
    <property type="evidence" value="ECO:0007669"/>
    <property type="project" value="UniProtKB-SubCell"/>
</dbReference>
<feature type="transmembrane region" description="Helical" evidence="6">
    <location>
        <begin position="121"/>
        <end position="139"/>
    </location>
</feature>
<protein>
    <recommendedName>
        <fullName evidence="7">Rhodopsin domain-containing protein</fullName>
    </recommendedName>
</protein>
<feature type="domain" description="Rhodopsin" evidence="7">
    <location>
        <begin position="43"/>
        <end position="219"/>
    </location>
</feature>
<accession>A0A9N9Q7C9</accession>
<evidence type="ECO:0000256" key="4">
    <source>
        <dbReference type="ARBA" id="ARBA00023136"/>
    </source>
</evidence>
<evidence type="ECO:0000256" key="1">
    <source>
        <dbReference type="ARBA" id="ARBA00004141"/>
    </source>
</evidence>
<evidence type="ECO:0000256" key="2">
    <source>
        <dbReference type="ARBA" id="ARBA00022692"/>
    </source>
</evidence>
<dbReference type="PANTHER" id="PTHR33048:SF47">
    <property type="entry name" value="INTEGRAL MEMBRANE PROTEIN-RELATED"/>
    <property type="match status" value="1"/>
</dbReference>
<organism evidence="8 9">
    <name type="scientific">Hymenoscyphus albidus</name>
    <dbReference type="NCBI Taxonomy" id="595503"/>
    <lineage>
        <taxon>Eukaryota</taxon>
        <taxon>Fungi</taxon>
        <taxon>Dikarya</taxon>
        <taxon>Ascomycota</taxon>
        <taxon>Pezizomycotina</taxon>
        <taxon>Leotiomycetes</taxon>
        <taxon>Helotiales</taxon>
        <taxon>Helotiaceae</taxon>
        <taxon>Hymenoscyphus</taxon>
    </lineage>
</organism>
<evidence type="ECO:0000256" key="3">
    <source>
        <dbReference type="ARBA" id="ARBA00022989"/>
    </source>
</evidence>
<comment type="subcellular location">
    <subcellularLocation>
        <location evidence="1">Membrane</location>
        <topology evidence="1">Multi-pass membrane protein</topology>
    </subcellularLocation>
</comment>
<proteinExistence type="inferred from homology"/>
<evidence type="ECO:0000256" key="5">
    <source>
        <dbReference type="ARBA" id="ARBA00038359"/>
    </source>
</evidence>
<feature type="transmembrane region" description="Helical" evidence="6">
    <location>
        <begin position="151"/>
        <end position="174"/>
    </location>
</feature>
<dbReference type="Pfam" id="PF20684">
    <property type="entry name" value="Fung_rhodopsin"/>
    <property type="match status" value="1"/>
</dbReference>
<name>A0A9N9Q7C9_9HELO</name>
<dbReference type="PANTHER" id="PTHR33048">
    <property type="entry name" value="PTH11-LIKE INTEGRAL MEMBRANE PROTEIN (AFU_ORTHOLOGUE AFUA_5G11245)"/>
    <property type="match status" value="1"/>
</dbReference>
<evidence type="ECO:0000313" key="9">
    <source>
        <dbReference type="Proteomes" id="UP000701801"/>
    </source>
</evidence>
<dbReference type="EMBL" id="CAJVRM010000215">
    <property type="protein sequence ID" value="CAG8977342.1"/>
    <property type="molecule type" value="Genomic_DNA"/>
</dbReference>
<evidence type="ECO:0000313" key="8">
    <source>
        <dbReference type="EMBL" id="CAG8977342.1"/>
    </source>
</evidence>